<feature type="region of interest" description="Disordered" evidence="1">
    <location>
        <begin position="334"/>
        <end position="360"/>
    </location>
</feature>
<evidence type="ECO:0000259" key="3">
    <source>
        <dbReference type="Pfam" id="PF13883"/>
    </source>
</evidence>
<dbReference type="OrthoDB" id="2138282at2759"/>
<sequence length="670" mass="73427">MRSSRCLLILLVAASSLAASSSPQLLEALERETVQQAAGVVKHLVHSSVTGTLASTFSPHDLRTPSHPYAIMEYHAPCHPTPSLTFLLFPESVSTRNILASKEHLAGYTLSMPIQGVRSPVARARVSFMGNMTILNDLSDEERTGLEECYKSYHPDVFWFPGSESHPWDSMWARFDPADIYYVGGFGDTHYIGHIPIDVYASAEAPPADVRVRGPQYIPDPDTHALCTSMSRARPTATILRPILPSGQIVRTENNPRPLRTRAQSPGPTSGTTGTTGATGPIGLIGAIPFFRDPSHLGSTKGLYRSLLRAIRRHGELSGLGGLGELDELDERGIAESESRGAVRKGLETSGGSRSPTSLDGLTRRLRETWRKKAPLTSLPQTLVFLDTQQSLLSQLSSTTPASVAEIRSLSTRLSESYTRAAARSAKRMSIVPHNPPLTGGYLRPTLFNPPLPRLKPQPENLSMMIHKRLRVRERRTWKRRVWAEWAGDMKAEMAFYRRINDLGPRQRGSGSGKGAAESQMMIEGMSQVGDTNNGTRHGGAAEADQSGASEVDGEGKGKTSTSSTNSTTTTTTPTPTSNTRTRVTHDPWMGGWDREMNVLLWNMDEAFRKEGRRSGMKFKEGMVRRVERAKARRDAWRREEAVRRKDAAAAADTTTSTSMGRSGSAASRT</sequence>
<dbReference type="SUPFAM" id="SSF50475">
    <property type="entry name" value="FMN-binding split barrel"/>
    <property type="match status" value="1"/>
</dbReference>
<reference evidence="4 5" key="1">
    <citation type="submission" date="2018-11" db="EMBL/GenBank/DDBJ databases">
        <title>Genome sequence of Saitozyma podzolica DSM 27192.</title>
        <authorList>
            <person name="Aliyu H."/>
            <person name="Gorte O."/>
            <person name="Ochsenreither K."/>
        </authorList>
    </citation>
    <scope>NUCLEOTIDE SEQUENCE [LARGE SCALE GENOMIC DNA]</scope>
    <source>
        <strain evidence="4 5">DSM 27192</strain>
    </source>
</reference>
<comment type="caution">
    <text evidence="4">The sequence shown here is derived from an EMBL/GenBank/DDBJ whole genome shotgun (WGS) entry which is preliminary data.</text>
</comment>
<feature type="domain" description="CREG-like beta-barrel" evidence="3">
    <location>
        <begin position="33"/>
        <end position="200"/>
    </location>
</feature>
<keyword evidence="2" id="KW-0732">Signal</keyword>
<gene>
    <name evidence="4" type="ORF">EHS25_010008</name>
</gene>
<name>A0A427YID6_9TREE</name>
<dbReference type="EMBL" id="RSCD01000009">
    <property type="protein sequence ID" value="RSH90833.1"/>
    <property type="molecule type" value="Genomic_DNA"/>
</dbReference>
<feature type="chain" id="PRO_5019133639" description="CREG-like beta-barrel domain-containing protein" evidence="2">
    <location>
        <begin position="19"/>
        <end position="670"/>
    </location>
</feature>
<accession>A0A427YID6</accession>
<dbReference type="InterPro" id="IPR012349">
    <property type="entry name" value="Split_barrel_FMN-bd"/>
</dbReference>
<dbReference type="PANTHER" id="PTHR37273">
    <property type="entry name" value="CHROMOSOME 8, WHOLE GENOME SHOTGUN SEQUENCE"/>
    <property type="match status" value="1"/>
</dbReference>
<feature type="compositionally biased region" description="Basic and acidic residues" evidence="1">
    <location>
        <begin position="334"/>
        <end position="347"/>
    </location>
</feature>
<evidence type="ECO:0000256" key="2">
    <source>
        <dbReference type="SAM" id="SignalP"/>
    </source>
</evidence>
<keyword evidence="5" id="KW-1185">Reference proteome</keyword>
<feature type="compositionally biased region" description="Basic and acidic residues" evidence="1">
    <location>
        <begin position="629"/>
        <end position="648"/>
    </location>
</feature>
<feature type="region of interest" description="Disordered" evidence="1">
    <location>
        <begin position="249"/>
        <end position="280"/>
    </location>
</feature>
<feature type="region of interest" description="Disordered" evidence="1">
    <location>
        <begin position="629"/>
        <end position="670"/>
    </location>
</feature>
<dbReference type="AlphaFoldDB" id="A0A427YID6"/>
<evidence type="ECO:0000313" key="4">
    <source>
        <dbReference type="EMBL" id="RSH90833.1"/>
    </source>
</evidence>
<evidence type="ECO:0000256" key="1">
    <source>
        <dbReference type="SAM" id="MobiDB-lite"/>
    </source>
</evidence>
<feature type="region of interest" description="Disordered" evidence="1">
    <location>
        <begin position="528"/>
        <end position="589"/>
    </location>
</feature>
<dbReference type="PANTHER" id="PTHR37273:SF1">
    <property type="entry name" value="ADL397C-AP"/>
    <property type="match status" value="1"/>
</dbReference>
<feature type="compositionally biased region" description="Low complexity" evidence="1">
    <location>
        <begin position="265"/>
        <end position="280"/>
    </location>
</feature>
<dbReference type="Gene3D" id="2.30.110.10">
    <property type="entry name" value="Electron Transport, Fmn-binding Protein, Chain A"/>
    <property type="match status" value="1"/>
</dbReference>
<organism evidence="4 5">
    <name type="scientific">Saitozyma podzolica</name>
    <dbReference type="NCBI Taxonomy" id="1890683"/>
    <lineage>
        <taxon>Eukaryota</taxon>
        <taxon>Fungi</taxon>
        <taxon>Dikarya</taxon>
        <taxon>Basidiomycota</taxon>
        <taxon>Agaricomycotina</taxon>
        <taxon>Tremellomycetes</taxon>
        <taxon>Tremellales</taxon>
        <taxon>Trimorphomycetaceae</taxon>
        <taxon>Saitozyma</taxon>
    </lineage>
</organism>
<feature type="compositionally biased region" description="Polar residues" evidence="1">
    <location>
        <begin position="350"/>
        <end position="360"/>
    </location>
</feature>
<feature type="compositionally biased region" description="Low complexity" evidence="1">
    <location>
        <begin position="649"/>
        <end position="670"/>
    </location>
</feature>
<dbReference type="STRING" id="1890683.A0A427YID6"/>
<dbReference type="Proteomes" id="UP000279259">
    <property type="component" value="Unassembled WGS sequence"/>
</dbReference>
<proteinExistence type="predicted"/>
<feature type="compositionally biased region" description="Low complexity" evidence="1">
    <location>
        <begin position="560"/>
        <end position="582"/>
    </location>
</feature>
<dbReference type="Pfam" id="PF13883">
    <property type="entry name" value="CREG_beta-barrel"/>
    <property type="match status" value="1"/>
</dbReference>
<feature type="signal peptide" evidence="2">
    <location>
        <begin position="1"/>
        <end position="18"/>
    </location>
</feature>
<dbReference type="InterPro" id="IPR055343">
    <property type="entry name" value="CREG_beta-barrel"/>
</dbReference>
<protein>
    <recommendedName>
        <fullName evidence="3">CREG-like beta-barrel domain-containing protein</fullName>
    </recommendedName>
</protein>
<evidence type="ECO:0000313" key="5">
    <source>
        <dbReference type="Proteomes" id="UP000279259"/>
    </source>
</evidence>